<reference evidence="8 9" key="1">
    <citation type="submission" date="2014-12" db="EMBL/GenBank/DDBJ databases">
        <title>Genome assembly of Enhygromyxa salina DSM 15201.</title>
        <authorList>
            <person name="Sharma G."/>
            <person name="Subramanian S."/>
        </authorList>
    </citation>
    <scope>NUCLEOTIDE SEQUENCE [LARGE SCALE GENOMIC DNA]</scope>
    <source>
        <strain evidence="8 9">DSM 15201</strain>
    </source>
</reference>
<dbReference type="InterPro" id="IPR016160">
    <property type="entry name" value="Ald_DH_CS_CYS"/>
</dbReference>
<organism evidence="8 9">
    <name type="scientific">Enhygromyxa salina</name>
    <dbReference type="NCBI Taxonomy" id="215803"/>
    <lineage>
        <taxon>Bacteria</taxon>
        <taxon>Pseudomonadati</taxon>
        <taxon>Myxococcota</taxon>
        <taxon>Polyangia</taxon>
        <taxon>Nannocystales</taxon>
        <taxon>Nannocystaceae</taxon>
        <taxon>Enhygromyxa</taxon>
    </lineage>
</organism>
<proteinExistence type="inferred from homology"/>
<dbReference type="InterPro" id="IPR029510">
    <property type="entry name" value="Ald_DH_CS_GLU"/>
</dbReference>
<evidence type="ECO:0000256" key="2">
    <source>
        <dbReference type="ARBA" id="ARBA00023002"/>
    </source>
</evidence>
<feature type="active site" evidence="4 5">
    <location>
        <position position="248"/>
    </location>
</feature>
<dbReference type="InterPro" id="IPR015590">
    <property type="entry name" value="Aldehyde_DH_dom"/>
</dbReference>
<dbReference type="Proteomes" id="UP000031599">
    <property type="component" value="Unassembled WGS sequence"/>
</dbReference>
<evidence type="ECO:0000256" key="5">
    <source>
        <dbReference type="PROSITE-ProRule" id="PRU10007"/>
    </source>
</evidence>
<protein>
    <recommendedName>
        <fullName evidence="3">Aldehyde dehydrogenase</fullName>
    </recommendedName>
</protein>
<dbReference type="InterPro" id="IPR016161">
    <property type="entry name" value="Ald_DH/histidinol_DH"/>
</dbReference>
<comment type="caution">
    <text evidence="8">The sequence shown here is derived from an EMBL/GenBank/DDBJ whole genome shotgun (WGS) entry which is preliminary data.</text>
</comment>
<comment type="similarity">
    <text evidence="1 3 6">Belongs to the aldehyde dehydrogenase family.</text>
</comment>
<dbReference type="EMBL" id="JMCC02000048">
    <property type="protein sequence ID" value="KIG15697.1"/>
    <property type="molecule type" value="Genomic_DNA"/>
</dbReference>
<accession>A0A0C2D6S1</accession>
<dbReference type="PROSITE" id="PS00687">
    <property type="entry name" value="ALDEHYDE_DEHYDR_GLU"/>
    <property type="match status" value="1"/>
</dbReference>
<dbReference type="PIRSF" id="PIRSF036492">
    <property type="entry name" value="ALDH"/>
    <property type="match status" value="1"/>
</dbReference>
<keyword evidence="2 3" id="KW-0560">Oxidoreductase</keyword>
<dbReference type="GO" id="GO:0016620">
    <property type="term" value="F:oxidoreductase activity, acting on the aldehyde or oxo group of donors, NAD or NADP as acceptor"/>
    <property type="evidence" value="ECO:0007669"/>
    <property type="project" value="InterPro"/>
</dbReference>
<dbReference type="GO" id="GO:0006081">
    <property type="term" value="P:aldehyde metabolic process"/>
    <property type="evidence" value="ECO:0007669"/>
    <property type="project" value="InterPro"/>
</dbReference>
<dbReference type="PANTHER" id="PTHR11699">
    <property type="entry name" value="ALDEHYDE DEHYDROGENASE-RELATED"/>
    <property type="match status" value="1"/>
</dbReference>
<sequence length="532" mass="58179">MSQPATQLEQEVRATIPCTDPATGERLGDVPALTHDEVHERIARARKAQVSWRLTPFAERRRVLAHLLEMLLEHADSLCEEICRDAGKTLHNAMLGEIWPLAEKLRWTIAHGETHLRSETVSSGLLQHKRARVEYHPLGVIGVITPWNFPLQNILGPTIPALFAGNAVIIKVSEWTSWSAEPFEQLLHRCLADCGYSADLIQIITGYGDTGAALVSGGVDKIVFTGSMRNGKRVLEDSAKTLTPVILELGGKDPMIVCDDADLDQAAHAAVSAAFIASGQMCLAAERVLVFDAVYDQFIAKVQDITLRMRQDAPLSGKLVDIGAMTMPAQLEIVEELVKDAVAKGASLKAGGRRTKGKPSKHYFEPTILADVTDDMRIMHEETFGPVMSIIRVEDEAQAVAVANETAYGLSSSVFSKDPVRGRRIADQIVAGSTCINDWALMYMVQDLPFGGVKGSGFGRLNGREGLRACTNTKAVVEDRLPIHRAIQLFPGRHHDYDVTREGVRLLYSKGLAKKFDALVGLGKALRKRALS</sequence>
<evidence type="ECO:0000259" key="7">
    <source>
        <dbReference type="Pfam" id="PF00171"/>
    </source>
</evidence>
<feature type="active site" evidence="4">
    <location>
        <position position="282"/>
    </location>
</feature>
<dbReference type="InterPro" id="IPR016162">
    <property type="entry name" value="Ald_DH_N"/>
</dbReference>
<dbReference type="Gene3D" id="3.40.309.10">
    <property type="entry name" value="Aldehyde Dehydrogenase, Chain A, domain 2"/>
    <property type="match status" value="1"/>
</dbReference>
<evidence type="ECO:0000256" key="3">
    <source>
        <dbReference type="PIRNR" id="PIRNR036492"/>
    </source>
</evidence>
<dbReference type="Pfam" id="PF00171">
    <property type="entry name" value="Aldedh"/>
    <property type="match status" value="1"/>
</dbReference>
<dbReference type="InterPro" id="IPR016163">
    <property type="entry name" value="Ald_DH_C"/>
</dbReference>
<evidence type="ECO:0000256" key="4">
    <source>
        <dbReference type="PIRSR" id="PIRSR036492-1"/>
    </source>
</evidence>
<dbReference type="AlphaFoldDB" id="A0A0C2D6S1"/>
<dbReference type="SUPFAM" id="SSF53720">
    <property type="entry name" value="ALDH-like"/>
    <property type="match status" value="1"/>
</dbReference>
<dbReference type="FunFam" id="3.40.309.10:FF:000009">
    <property type="entry name" value="Aldehyde dehydrogenase A"/>
    <property type="match status" value="1"/>
</dbReference>
<dbReference type="PROSITE" id="PS00070">
    <property type="entry name" value="ALDEHYDE_DEHYDR_CYS"/>
    <property type="match status" value="1"/>
</dbReference>
<dbReference type="InterPro" id="IPR012394">
    <property type="entry name" value="Aldehyde_DH_NAD(P)"/>
</dbReference>
<name>A0A0C2D6S1_9BACT</name>
<gene>
    <name evidence="8" type="ORF">DB30_05267</name>
</gene>
<dbReference type="RefSeq" id="WP_052550986.1">
    <property type="nucleotide sequence ID" value="NZ_JMCC02000048.1"/>
</dbReference>
<evidence type="ECO:0000313" key="8">
    <source>
        <dbReference type="EMBL" id="KIG15697.1"/>
    </source>
</evidence>
<evidence type="ECO:0000313" key="9">
    <source>
        <dbReference type="Proteomes" id="UP000031599"/>
    </source>
</evidence>
<evidence type="ECO:0000256" key="6">
    <source>
        <dbReference type="RuleBase" id="RU003345"/>
    </source>
</evidence>
<dbReference type="Gene3D" id="3.40.605.10">
    <property type="entry name" value="Aldehyde Dehydrogenase, Chain A, domain 1"/>
    <property type="match status" value="1"/>
</dbReference>
<feature type="domain" description="Aldehyde dehydrogenase" evidence="7">
    <location>
        <begin position="14"/>
        <end position="476"/>
    </location>
</feature>
<evidence type="ECO:0000256" key="1">
    <source>
        <dbReference type="ARBA" id="ARBA00009986"/>
    </source>
</evidence>